<protein>
    <submittedName>
        <fullName evidence="1">Uncharacterized protein</fullName>
    </submittedName>
</protein>
<gene>
    <name evidence="1" type="ORF">L1987_16503</name>
</gene>
<name>A0ACB9JAT2_9ASTR</name>
<dbReference type="EMBL" id="CM042022">
    <property type="protein sequence ID" value="KAI3816798.1"/>
    <property type="molecule type" value="Genomic_DNA"/>
</dbReference>
<proteinExistence type="predicted"/>
<accession>A0ACB9JAT2</accession>
<comment type="caution">
    <text evidence="1">The sequence shown here is derived from an EMBL/GenBank/DDBJ whole genome shotgun (WGS) entry which is preliminary data.</text>
</comment>
<reference evidence="2" key="1">
    <citation type="journal article" date="2022" name="Mol. Ecol. Resour.">
        <title>The genomes of chicory, endive, great burdock and yacon provide insights into Asteraceae palaeo-polyploidization history and plant inulin production.</title>
        <authorList>
            <person name="Fan W."/>
            <person name="Wang S."/>
            <person name="Wang H."/>
            <person name="Wang A."/>
            <person name="Jiang F."/>
            <person name="Liu H."/>
            <person name="Zhao H."/>
            <person name="Xu D."/>
            <person name="Zhang Y."/>
        </authorList>
    </citation>
    <scope>NUCLEOTIDE SEQUENCE [LARGE SCALE GENOMIC DNA]</scope>
    <source>
        <strain evidence="2">cv. Yunnan</strain>
    </source>
</reference>
<keyword evidence="2" id="KW-1185">Reference proteome</keyword>
<reference evidence="1 2" key="2">
    <citation type="journal article" date="2022" name="Mol. Ecol. Resour.">
        <title>The genomes of chicory, endive, great burdock and yacon provide insights into Asteraceae paleo-polyploidization history and plant inulin production.</title>
        <authorList>
            <person name="Fan W."/>
            <person name="Wang S."/>
            <person name="Wang H."/>
            <person name="Wang A."/>
            <person name="Jiang F."/>
            <person name="Liu H."/>
            <person name="Zhao H."/>
            <person name="Xu D."/>
            <person name="Zhang Y."/>
        </authorList>
    </citation>
    <scope>NUCLEOTIDE SEQUENCE [LARGE SCALE GENOMIC DNA]</scope>
    <source>
        <strain evidence="2">cv. Yunnan</strain>
        <tissue evidence="1">Leaves</tissue>
    </source>
</reference>
<sequence>MNPPDELTVQRLEEGSNEYEIVERSFVGGRRDLGKKIEVVGIHKKKYDWNVMDEARLAVFRVFVAAVASRNGGDPNIKYGWYGGSRDEIREIMLYGFRRFGNRGSPYGGGVHLSPANSPMESVKASVADSDGLMHVLLCRVILGRPEIVRLGSQKDEPSSMKFDSGVNDISSPTKYVIWEHHMNTHILPLYIVSFRVDSLTGTRTLRIPTSPHMSINGLMNRLTNYLSSSKMVVIKKLHHEYRKNKISRSTFIRTLRAIAGDDALRAIIQVNDVVSYDLLIWCKSFGCSSWNGRTVLASSEGCSVEAMAVVV</sequence>
<evidence type="ECO:0000313" key="1">
    <source>
        <dbReference type="EMBL" id="KAI3816798.1"/>
    </source>
</evidence>
<dbReference type="Proteomes" id="UP001056120">
    <property type="component" value="Linkage Group LG05"/>
</dbReference>
<organism evidence="1 2">
    <name type="scientific">Smallanthus sonchifolius</name>
    <dbReference type="NCBI Taxonomy" id="185202"/>
    <lineage>
        <taxon>Eukaryota</taxon>
        <taxon>Viridiplantae</taxon>
        <taxon>Streptophyta</taxon>
        <taxon>Embryophyta</taxon>
        <taxon>Tracheophyta</taxon>
        <taxon>Spermatophyta</taxon>
        <taxon>Magnoliopsida</taxon>
        <taxon>eudicotyledons</taxon>
        <taxon>Gunneridae</taxon>
        <taxon>Pentapetalae</taxon>
        <taxon>asterids</taxon>
        <taxon>campanulids</taxon>
        <taxon>Asterales</taxon>
        <taxon>Asteraceae</taxon>
        <taxon>Asteroideae</taxon>
        <taxon>Heliantheae alliance</taxon>
        <taxon>Millerieae</taxon>
        <taxon>Smallanthus</taxon>
    </lineage>
</organism>
<evidence type="ECO:0000313" key="2">
    <source>
        <dbReference type="Proteomes" id="UP001056120"/>
    </source>
</evidence>